<evidence type="ECO:0000313" key="2">
    <source>
        <dbReference type="Proteomes" id="UP000233551"/>
    </source>
</evidence>
<proteinExistence type="predicted"/>
<evidence type="ECO:0000313" key="1">
    <source>
        <dbReference type="EMBL" id="PKI42135.1"/>
    </source>
</evidence>
<protein>
    <submittedName>
        <fullName evidence="1">Uncharacterized protein</fullName>
    </submittedName>
</protein>
<gene>
    <name evidence="1" type="ORF">CRG98_037477</name>
</gene>
<name>A0A2I0IDR3_PUNGR</name>
<keyword evidence="2" id="KW-1185">Reference proteome</keyword>
<dbReference type="Proteomes" id="UP000233551">
    <property type="component" value="Unassembled WGS sequence"/>
</dbReference>
<dbReference type="EMBL" id="PGOL01003228">
    <property type="protein sequence ID" value="PKI42135.1"/>
    <property type="molecule type" value="Genomic_DNA"/>
</dbReference>
<reference evidence="1 2" key="1">
    <citation type="submission" date="2017-11" db="EMBL/GenBank/DDBJ databases">
        <title>De-novo sequencing of pomegranate (Punica granatum L.) genome.</title>
        <authorList>
            <person name="Akparov Z."/>
            <person name="Amiraslanov A."/>
            <person name="Hajiyeva S."/>
            <person name="Abbasov M."/>
            <person name="Kaur K."/>
            <person name="Hamwieh A."/>
            <person name="Solovyev V."/>
            <person name="Salamov A."/>
            <person name="Braich B."/>
            <person name="Kosarev P."/>
            <person name="Mahmoud A."/>
            <person name="Hajiyev E."/>
            <person name="Babayeva S."/>
            <person name="Izzatullayeva V."/>
            <person name="Mammadov A."/>
            <person name="Mammadov A."/>
            <person name="Sharifova S."/>
            <person name="Ojaghi J."/>
            <person name="Eynullazada K."/>
            <person name="Bayramov B."/>
            <person name="Abdulazimova A."/>
            <person name="Shahmuradov I."/>
        </authorList>
    </citation>
    <scope>NUCLEOTIDE SEQUENCE [LARGE SCALE GENOMIC DNA]</scope>
    <source>
        <strain evidence="2">cv. AG2017</strain>
        <tissue evidence="1">Leaf</tissue>
    </source>
</reference>
<sequence>MSINVCMVVRIVIRIVKSYDSTIRRVDTDFNSKARIGKLGSVMNQCKNREIAEFGSILRFRIQPRFRPKPSPLVLSPTLFFPFFFTSDSRLFPFSSSLFPPISSRRLCPKFSDDYVPLAYSTGISHRNLVQELLPRLELPRKVVSTTMELQVLVPLKPFPAYLAHESVPLKPLPAYLAQELLPEYLFPNSLPFLD</sequence>
<accession>A0A2I0IDR3</accession>
<comment type="caution">
    <text evidence="1">The sequence shown here is derived from an EMBL/GenBank/DDBJ whole genome shotgun (WGS) entry which is preliminary data.</text>
</comment>
<organism evidence="1 2">
    <name type="scientific">Punica granatum</name>
    <name type="common">Pomegranate</name>
    <dbReference type="NCBI Taxonomy" id="22663"/>
    <lineage>
        <taxon>Eukaryota</taxon>
        <taxon>Viridiplantae</taxon>
        <taxon>Streptophyta</taxon>
        <taxon>Embryophyta</taxon>
        <taxon>Tracheophyta</taxon>
        <taxon>Spermatophyta</taxon>
        <taxon>Magnoliopsida</taxon>
        <taxon>eudicotyledons</taxon>
        <taxon>Gunneridae</taxon>
        <taxon>Pentapetalae</taxon>
        <taxon>rosids</taxon>
        <taxon>malvids</taxon>
        <taxon>Myrtales</taxon>
        <taxon>Lythraceae</taxon>
        <taxon>Punica</taxon>
    </lineage>
</organism>
<dbReference type="AlphaFoldDB" id="A0A2I0IDR3"/>